<dbReference type="SUPFAM" id="SSF51395">
    <property type="entry name" value="FMN-linked oxidoreductases"/>
    <property type="match status" value="1"/>
</dbReference>
<evidence type="ECO:0000256" key="1">
    <source>
        <dbReference type="ARBA" id="ARBA00001917"/>
    </source>
</evidence>
<evidence type="ECO:0000256" key="3">
    <source>
        <dbReference type="ARBA" id="ARBA00022643"/>
    </source>
</evidence>
<evidence type="ECO:0000256" key="6">
    <source>
        <dbReference type="SAM" id="MobiDB-lite"/>
    </source>
</evidence>
<dbReference type="InterPro" id="IPR052582">
    <property type="entry name" value="tRNA-DUS-like"/>
</dbReference>
<dbReference type="Pfam" id="PF01207">
    <property type="entry name" value="Dus"/>
    <property type="match status" value="1"/>
</dbReference>
<dbReference type="InterPro" id="IPR013785">
    <property type="entry name" value="Aldolase_TIM"/>
</dbReference>
<evidence type="ECO:0000256" key="2">
    <source>
        <dbReference type="ARBA" id="ARBA00022630"/>
    </source>
</evidence>
<dbReference type="eggNOG" id="KOG2334">
    <property type="taxonomic scope" value="Eukaryota"/>
</dbReference>
<dbReference type="InterPro" id="IPR035587">
    <property type="entry name" value="DUS-like_FMN-bd"/>
</dbReference>
<accession>A0A058ZGF8</accession>
<organism evidence="8">
    <name type="scientific">Fonticula alba</name>
    <name type="common">Slime mold</name>
    <dbReference type="NCBI Taxonomy" id="691883"/>
    <lineage>
        <taxon>Eukaryota</taxon>
        <taxon>Rotosphaerida</taxon>
        <taxon>Fonticulaceae</taxon>
        <taxon>Fonticula</taxon>
    </lineage>
</organism>
<evidence type="ECO:0000256" key="4">
    <source>
        <dbReference type="ARBA" id="ARBA00022694"/>
    </source>
</evidence>
<keyword evidence="2" id="KW-0285">Flavoprotein</keyword>
<dbReference type="OMA" id="RENANYD"/>
<dbReference type="InterPro" id="IPR018517">
    <property type="entry name" value="tRNA_hU_synthase_CS"/>
</dbReference>
<sequence length="490" mass="53406">MLRTVRVENHALGTVDYVDSTGKVIFQTCARERGRVIFQIGTSDPERAVRVAKMVHRDVAAIDLNMGCPKPFSTSGGMGSALLDPCDRAVNILKALKAADLSCPVTCKIRFIVDAEEREEVLRAHTQARNTNAPLPQVLTVPGGQAEAPDSGGAALAEDAPAPGIPGIRSLQASQRLVDTLSRTGVAAIGIHTRFPHTRPREAPTTSWFGPVSSAAGSRAAILLNGVSSLVHSFEDIQRLRESMHPDGAIMLARAAHWNCSVFRREGPLPLRQVARDFMRICAQLDHNLENAKYILHQMCSVADPGRTFCPDFEEEDRRFAGELAPRIAPCLNLRELYALVEDPAMFDYFARGIEASRREHAPLPGTGEPSAKRLRLGPTGEPEPSEDGVVRVPLKLTPRLFTPGNPPKQILNGLTSDSLKYETVRCDTRRAFRSTVTLDSGKAFGSENWFMNKKTAEHAAAVVALRYGLAHPELGVSDVGEVFSEIARD</sequence>
<keyword evidence="9" id="KW-1185">Reference proteome</keyword>
<keyword evidence="4" id="KW-0819">tRNA processing</keyword>
<dbReference type="RefSeq" id="XP_009492273.1">
    <property type="nucleotide sequence ID" value="XM_009493998.1"/>
</dbReference>
<evidence type="ECO:0000256" key="5">
    <source>
        <dbReference type="ARBA" id="ARBA00023002"/>
    </source>
</evidence>
<dbReference type="PANTHER" id="PTHR45936">
    <property type="entry name" value="TRNA-DIHYDROURIDINE(20) SYNTHASE [NAD(P)+]-LIKE"/>
    <property type="match status" value="1"/>
</dbReference>
<dbReference type="CDD" id="cd02801">
    <property type="entry name" value="DUS_like_FMN"/>
    <property type="match status" value="1"/>
</dbReference>
<proteinExistence type="predicted"/>
<dbReference type="Proteomes" id="UP000030693">
    <property type="component" value="Unassembled WGS sequence"/>
</dbReference>
<dbReference type="GeneID" id="20524888"/>
<dbReference type="PANTHER" id="PTHR45936:SF1">
    <property type="entry name" value="TRNA-DIHYDROURIDINE(20) SYNTHASE [NAD(P)+]-LIKE"/>
    <property type="match status" value="1"/>
</dbReference>
<dbReference type="SUPFAM" id="SSF54768">
    <property type="entry name" value="dsRNA-binding domain-like"/>
    <property type="match status" value="1"/>
</dbReference>
<feature type="region of interest" description="Disordered" evidence="6">
    <location>
        <begin position="360"/>
        <end position="389"/>
    </location>
</feature>
<dbReference type="GO" id="GO:0050660">
    <property type="term" value="F:flavin adenine dinucleotide binding"/>
    <property type="evidence" value="ECO:0007669"/>
    <property type="project" value="InterPro"/>
</dbReference>
<comment type="cofactor">
    <cofactor evidence="1">
        <name>FMN</name>
        <dbReference type="ChEBI" id="CHEBI:58210"/>
    </cofactor>
</comment>
<dbReference type="PROSITE" id="PS01136">
    <property type="entry name" value="UPF0034"/>
    <property type="match status" value="1"/>
</dbReference>
<dbReference type="OrthoDB" id="10262250at2759"/>
<dbReference type="Gene3D" id="3.20.20.70">
    <property type="entry name" value="Aldolase class I"/>
    <property type="match status" value="1"/>
</dbReference>
<reference evidence="8" key="1">
    <citation type="submission" date="2013-04" db="EMBL/GenBank/DDBJ databases">
        <title>The Genome Sequence of Fonticula alba ATCC 38817.</title>
        <authorList>
            <consortium name="The Broad Institute Genomics Platform"/>
            <person name="Russ C."/>
            <person name="Cuomo C."/>
            <person name="Burger G."/>
            <person name="Gray M.W."/>
            <person name="Holland P.W.H."/>
            <person name="King N."/>
            <person name="Lang F.B.F."/>
            <person name="Roger A.J."/>
            <person name="Ruiz-Trillo I."/>
            <person name="Brown M."/>
            <person name="Walker B."/>
            <person name="Young S."/>
            <person name="Zeng Q."/>
            <person name="Gargeya S."/>
            <person name="Fitzgerald M."/>
            <person name="Haas B."/>
            <person name="Abouelleil A."/>
            <person name="Allen A.W."/>
            <person name="Alvarado L."/>
            <person name="Arachchi H.M."/>
            <person name="Berlin A.M."/>
            <person name="Chapman S.B."/>
            <person name="Gainer-Dewar J."/>
            <person name="Goldberg J."/>
            <person name="Griggs A."/>
            <person name="Gujja S."/>
            <person name="Hansen M."/>
            <person name="Howarth C."/>
            <person name="Imamovic A."/>
            <person name="Ireland A."/>
            <person name="Larimer J."/>
            <person name="McCowan C."/>
            <person name="Murphy C."/>
            <person name="Pearson M."/>
            <person name="Poon T.W."/>
            <person name="Priest M."/>
            <person name="Roberts A."/>
            <person name="Saif S."/>
            <person name="Shea T."/>
            <person name="Sisk P."/>
            <person name="Sykes S."/>
            <person name="Wortman J."/>
            <person name="Nusbaum C."/>
            <person name="Birren B."/>
        </authorList>
    </citation>
    <scope>NUCLEOTIDE SEQUENCE [LARGE SCALE GENOMIC DNA]</scope>
    <source>
        <strain evidence="8">ATCC 38817</strain>
    </source>
</reference>
<dbReference type="InterPro" id="IPR044463">
    <property type="entry name" value="DUS2_DSRM"/>
</dbReference>
<evidence type="ECO:0000313" key="9">
    <source>
        <dbReference type="Proteomes" id="UP000030693"/>
    </source>
</evidence>
<evidence type="ECO:0000313" key="8">
    <source>
        <dbReference type="EMBL" id="KCV72572.1"/>
    </source>
</evidence>
<dbReference type="GO" id="GO:0000049">
    <property type="term" value="F:tRNA binding"/>
    <property type="evidence" value="ECO:0007669"/>
    <property type="project" value="InterPro"/>
</dbReference>
<keyword evidence="5" id="KW-0560">Oxidoreductase</keyword>
<dbReference type="CDD" id="cd19871">
    <property type="entry name" value="DSRM_DUS2L"/>
    <property type="match status" value="1"/>
</dbReference>
<dbReference type="AlphaFoldDB" id="A0A058ZGF8"/>
<gene>
    <name evidence="8" type="ORF">H696_00163</name>
</gene>
<evidence type="ECO:0000259" key="7">
    <source>
        <dbReference type="Pfam" id="PF01207"/>
    </source>
</evidence>
<keyword evidence="3" id="KW-0288">FMN</keyword>
<dbReference type="GO" id="GO:0017150">
    <property type="term" value="F:tRNA dihydrouridine synthase activity"/>
    <property type="evidence" value="ECO:0007669"/>
    <property type="project" value="InterPro"/>
</dbReference>
<protein>
    <recommendedName>
        <fullName evidence="7">DUS-like FMN-binding domain-containing protein</fullName>
    </recommendedName>
</protein>
<dbReference type="GO" id="GO:0005737">
    <property type="term" value="C:cytoplasm"/>
    <property type="evidence" value="ECO:0007669"/>
    <property type="project" value="TreeGrafter"/>
</dbReference>
<dbReference type="Gene3D" id="3.30.160.20">
    <property type="match status" value="1"/>
</dbReference>
<dbReference type="EMBL" id="KB932201">
    <property type="protein sequence ID" value="KCV72572.1"/>
    <property type="molecule type" value="Genomic_DNA"/>
</dbReference>
<feature type="domain" description="DUS-like FMN-binding" evidence="7">
    <location>
        <begin position="27"/>
        <end position="122"/>
    </location>
</feature>
<name>A0A058ZGF8_FONAL</name>
<dbReference type="STRING" id="691883.A0A058ZGF8"/>